<dbReference type="GO" id="GO:0030420">
    <property type="term" value="P:establishment of competence for transformation"/>
    <property type="evidence" value="ECO:0007669"/>
    <property type="project" value="UniProtKB-KW"/>
</dbReference>
<dbReference type="EMBL" id="BAUT01000107">
    <property type="protein sequence ID" value="GAE28442.1"/>
    <property type="molecule type" value="Genomic_DNA"/>
</dbReference>
<dbReference type="NCBIfam" id="TIGR02532">
    <property type="entry name" value="IV_pilin_GFxxxE"/>
    <property type="match status" value="1"/>
</dbReference>
<dbReference type="AlphaFoldDB" id="W4Q908"/>
<dbReference type="GO" id="GO:0009986">
    <property type="term" value="C:cell surface"/>
    <property type="evidence" value="ECO:0007669"/>
    <property type="project" value="UniProtKB-SubCell"/>
</dbReference>
<reference evidence="4" key="1">
    <citation type="journal article" date="2014" name="Genome Announc.">
        <title>Draft Genome Sequences of Three Alkaliphilic Bacillus Strains, Bacillus wakoensis JCM 9140T, Bacillus akibai JCM 9157T, and Bacillus hemicellulosilyticus JCM 9152T.</title>
        <authorList>
            <person name="Yuki M."/>
            <person name="Oshima K."/>
            <person name="Suda W."/>
            <person name="Oshida Y."/>
            <person name="Kitamura K."/>
            <person name="Iida T."/>
            <person name="Hattori M."/>
            <person name="Ohkuma M."/>
        </authorList>
    </citation>
    <scope>NUCLEOTIDE SEQUENCE [LARGE SCALE GENOMIC DNA]</scope>
    <source>
        <strain evidence="4">JCM 9140</strain>
    </source>
</reference>
<evidence type="ECO:0000256" key="2">
    <source>
        <dbReference type="ARBA" id="ARBA00023287"/>
    </source>
</evidence>
<organism evidence="4 5">
    <name type="scientific">Halalkalibacter wakoensis JCM 9140</name>
    <dbReference type="NCBI Taxonomy" id="1236970"/>
    <lineage>
        <taxon>Bacteria</taxon>
        <taxon>Bacillati</taxon>
        <taxon>Bacillota</taxon>
        <taxon>Bacilli</taxon>
        <taxon>Bacillales</taxon>
        <taxon>Bacillaceae</taxon>
        <taxon>Halalkalibacter</taxon>
    </lineage>
</organism>
<accession>W4Q908</accession>
<keyword evidence="3" id="KW-0812">Transmembrane</keyword>
<keyword evidence="5" id="KW-1185">Reference proteome</keyword>
<dbReference type="Proteomes" id="UP000018890">
    <property type="component" value="Unassembled WGS sequence"/>
</dbReference>
<evidence type="ECO:0000256" key="3">
    <source>
        <dbReference type="SAM" id="Phobius"/>
    </source>
</evidence>
<keyword evidence="3" id="KW-1133">Transmembrane helix</keyword>
<dbReference type="STRING" id="1236970.JCM9140_4667"/>
<dbReference type="Pfam" id="PF15980">
    <property type="entry name" value="ComGF"/>
    <property type="match status" value="1"/>
</dbReference>
<proteinExistence type="predicted"/>
<comment type="caution">
    <text evidence="4">The sequence shown here is derived from an EMBL/GenBank/DDBJ whole genome shotgun (WGS) entry which is preliminary data.</text>
</comment>
<evidence type="ECO:0000313" key="5">
    <source>
        <dbReference type="Proteomes" id="UP000018890"/>
    </source>
</evidence>
<dbReference type="InterPro" id="IPR016977">
    <property type="entry name" value="ComGF"/>
</dbReference>
<name>W4Q908_9BACI</name>
<evidence type="ECO:0000313" key="4">
    <source>
        <dbReference type="EMBL" id="GAE28442.1"/>
    </source>
</evidence>
<dbReference type="InterPro" id="IPR012902">
    <property type="entry name" value="N_methyl_site"/>
</dbReference>
<dbReference type="Pfam" id="PF07963">
    <property type="entry name" value="N_methyl"/>
    <property type="match status" value="1"/>
</dbReference>
<comment type="subcellular location">
    <subcellularLocation>
        <location evidence="1">Cell surface</location>
    </subcellularLocation>
</comment>
<protein>
    <submittedName>
        <fullName evidence="4">Uncharacterized protein</fullName>
    </submittedName>
</protein>
<feature type="transmembrane region" description="Helical" evidence="3">
    <location>
        <begin position="12"/>
        <end position="32"/>
    </location>
</feature>
<keyword evidence="2" id="KW-0178">Competence</keyword>
<dbReference type="RefSeq" id="WP_034751229.1">
    <property type="nucleotide sequence ID" value="NZ_BAUT01000107.1"/>
</dbReference>
<gene>
    <name evidence="4" type="ORF">JCM9140_4667</name>
</gene>
<sequence length="152" mass="17463">MRHAFLRLGHKGFSLVELLMALSIFLVLVSFFPTLTLIRTNGYQTDPTSSQQVMTFFNQLAHDVRESDDARLNEGRLQLVHYTDDVLEIELMPSKQLRRTRNREGHNLLLENVKSFSCQIENKLVACSIELLNGYKESKTMLMAYVRGGRGE</sequence>
<keyword evidence="3" id="KW-0472">Membrane</keyword>
<evidence type="ECO:0000256" key="1">
    <source>
        <dbReference type="ARBA" id="ARBA00004241"/>
    </source>
</evidence>